<evidence type="ECO:0000313" key="4">
    <source>
        <dbReference type="EMBL" id="KGX87467.1"/>
    </source>
</evidence>
<dbReference type="eggNOG" id="COG2079">
    <property type="taxonomic scope" value="Bacteria"/>
</dbReference>
<dbReference type="PANTHER" id="PTHR16943:SF8">
    <property type="entry name" value="2-METHYLCITRATE DEHYDRATASE"/>
    <property type="match status" value="1"/>
</dbReference>
<dbReference type="Pfam" id="PF19305">
    <property type="entry name" value="MmgE_PrpD_C"/>
    <property type="match status" value="1"/>
</dbReference>
<comment type="caution">
    <text evidence="4">The sequence shown here is derived from an EMBL/GenBank/DDBJ whole genome shotgun (WGS) entry which is preliminary data.</text>
</comment>
<dbReference type="Proteomes" id="UP000030403">
    <property type="component" value="Unassembled WGS sequence"/>
</dbReference>
<comment type="similarity">
    <text evidence="1">Belongs to the PrpD family.</text>
</comment>
<dbReference type="InterPro" id="IPR005656">
    <property type="entry name" value="MmgE_PrpD"/>
</dbReference>
<dbReference type="STRING" id="1385511.GCA_000425225_03139"/>
<evidence type="ECO:0000313" key="5">
    <source>
        <dbReference type="Proteomes" id="UP000030403"/>
    </source>
</evidence>
<dbReference type="Gene3D" id="3.30.1330.120">
    <property type="entry name" value="2-methylcitrate dehydratase PrpD"/>
    <property type="match status" value="1"/>
</dbReference>
<dbReference type="InterPro" id="IPR042188">
    <property type="entry name" value="MmgE/PrpD_sf_2"/>
</dbReference>
<dbReference type="AlphaFoldDB" id="A0A0A5HV20"/>
<dbReference type="GO" id="GO:0016829">
    <property type="term" value="F:lyase activity"/>
    <property type="evidence" value="ECO:0007669"/>
    <property type="project" value="InterPro"/>
</dbReference>
<gene>
    <name evidence="4" type="ORF">N783_09820</name>
</gene>
<dbReference type="EMBL" id="AVPF01000024">
    <property type="protein sequence ID" value="KGX87467.1"/>
    <property type="molecule type" value="Genomic_DNA"/>
</dbReference>
<proteinExistence type="inferred from homology"/>
<dbReference type="SUPFAM" id="SSF103378">
    <property type="entry name" value="2-methylcitrate dehydratase PrpD"/>
    <property type="match status" value="1"/>
</dbReference>
<keyword evidence="5" id="KW-1185">Reference proteome</keyword>
<evidence type="ECO:0000259" key="2">
    <source>
        <dbReference type="Pfam" id="PF03972"/>
    </source>
</evidence>
<protein>
    <recommendedName>
        <fullName evidence="6">2-methylcitrate dehydratase</fullName>
    </recommendedName>
</protein>
<dbReference type="InterPro" id="IPR042183">
    <property type="entry name" value="MmgE/PrpD_sf_1"/>
</dbReference>
<evidence type="ECO:0000256" key="1">
    <source>
        <dbReference type="ARBA" id="ARBA00006174"/>
    </source>
</evidence>
<reference evidence="4 5" key="1">
    <citation type="submission" date="2013-08" db="EMBL/GenBank/DDBJ databases">
        <authorList>
            <person name="Huang J."/>
            <person name="Wang G."/>
        </authorList>
    </citation>
    <scope>NUCLEOTIDE SEQUENCE [LARGE SCALE GENOMIC DNA]</scope>
    <source>
        <strain evidence="4 5">BH030004</strain>
    </source>
</reference>
<feature type="domain" description="MmgE/PrpD N-terminal" evidence="2">
    <location>
        <begin position="10"/>
        <end position="237"/>
    </location>
</feature>
<dbReference type="Pfam" id="PF03972">
    <property type="entry name" value="MmgE_PrpD_N"/>
    <property type="match status" value="1"/>
</dbReference>
<organism evidence="4 5">
    <name type="scientific">Pontibacillus marinus BH030004 = DSM 16465</name>
    <dbReference type="NCBI Taxonomy" id="1385511"/>
    <lineage>
        <taxon>Bacteria</taxon>
        <taxon>Bacillati</taxon>
        <taxon>Bacillota</taxon>
        <taxon>Bacilli</taxon>
        <taxon>Bacillales</taxon>
        <taxon>Bacillaceae</taxon>
        <taxon>Pontibacillus</taxon>
    </lineage>
</organism>
<dbReference type="InterPro" id="IPR045337">
    <property type="entry name" value="MmgE_PrpD_C"/>
</dbReference>
<evidence type="ECO:0008006" key="6">
    <source>
        <dbReference type="Google" id="ProtNLM"/>
    </source>
</evidence>
<accession>A0A0A5HV20</accession>
<evidence type="ECO:0000259" key="3">
    <source>
        <dbReference type="Pfam" id="PF19305"/>
    </source>
</evidence>
<dbReference type="InterPro" id="IPR045336">
    <property type="entry name" value="MmgE_PrpD_N"/>
</dbReference>
<dbReference type="OrthoDB" id="9791416at2"/>
<dbReference type="RefSeq" id="WP_027446763.1">
    <property type="nucleotide sequence ID" value="NZ_AULJ01000040.1"/>
</dbReference>
<dbReference type="InterPro" id="IPR036148">
    <property type="entry name" value="MmgE/PrpD_sf"/>
</dbReference>
<dbReference type="Gene3D" id="1.10.4100.10">
    <property type="entry name" value="2-methylcitrate dehydratase PrpD"/>
    <property type="match status" value="1"/>
</dbReference>
<dbReference type="PANTHER" id="PTHR16943">
    <property type="entry name" value="2-METHYLCITRATE DEHYDRATASE-RELATED"/>
    <property type="match status" value="1"/>
</dbReference>
<sequence>MKFITQLQDRLHEYILEESITTIPEEVMESLKDALADIVASSIAGSNTPVVEHAKRFAQSQWKEGASSILLTSGQLSATGASFVNATMANALDIDDGHRLVKGHPGAVLFPAILAVGEEKQITGEEFLSTLLMSYEVGIRAGIIAHELRPEYHCTGSWGAIGAAAGVSRILNLSVDKIYHALGVAEYHSTYSPMLRGIDHPSMLKDGISWGCMTGVSSAILAQEGFTGIPSLFNTENSRGLINDLKQRYRIEELYYKPYACCRWAQPPIEAIKELMEKNKILYKDVNSVKVYTFKEAASLSKKPPNNTEEAQYNLPYPMACYFVFQNVGPNEVTKKLSNQDVVDLMKKVEVYVDEELDKEFPKKALCWIEVYMNDGKVHSSAVQQAQGDWDYPLSKVDKQEKFYRLVVPHLGQERSNELYKMIHSIEQLLNIKELTRLINFPFYKP</sequence>
<feature type="domain" description="MmgE/PrpD C-terminal" evidence="3">
    <location>
        <begin position="259"/>
        <end position="423"/>
    </location>
</feature>
<name>A0A0A5HV20_9BACI</name>